<evidence type="ECO:0000256" key="1">
    <source>
        <dbReference type="ARBA" id="ARBA00004141"/>
    </source>
</evidence>
<keyword evidence="3 6" id="KW-0812">Transmembrane</keyword>
<evidence type="ECO:0000256" key="5">
    <source>
        <dbReference type="ARBA" id="ARBA00023136"/>
    </source>
</evidence>
<comment type="subcellular location">
    <subcellularLocation>
        <location evidence="1">Membrane</location>
        <topology evidence="1">Multi-pass membrane protein</topology>
    </subcellularLocation>
</comment>
<dbReference type="VEuPathDB" id="FungiDB:FOMG_18579"/>
<dbReference type="GO" id="GO:0005783">
    <property type="term" value="C:endoplasmic reticulum"/>
    <property type="evidence" value="ECO:0007669"/>
    <property type="project" value="TreeGrafter"/>
</dbReference>
<dbReference type="Proteomes" id="UP000030703">
    <property type="component" value="Unassembled WGS sequence"/>
</dbReference>
<dbReference type="EMBL" id="JH659459">
    <property type="protein sequence ID" value="EXK24712.1"/>
    <property type="molecule type" value="Genomic_DNA"/>
</dbReference>
<dbReference type="InterPro" id="IPR004875">
    <property type="entry name" value="DDE_SF_endonuclease_dom"/>
</dbReference>
<accession>W9Z7Y3</accession>
<dbReference type="AlphaFoldDB" id="W9Z7Y3"/>
<dbReference type="Pfam" id="PF03184">
    <property type="entry name" value="DDE_1"/>
    <property type="match status" value="1"/>
</dbReference>
<reference evidence="8" key="1">
    <citation type="submission" date="2012-04" db="EMBL/GenBank/DDBJ databases">
        <title>The Genome Sequence of Fusarium oxysporum melonis.</title>
        <authorList>
            <consortium name="The Broad Institute Genome Sequencing Platform"/>
            <person name="Ma L.-J."/>
            <person name="Gale L.R."/>
            <person name="Schwartz D.C."/>
            <person name="Zhou S."/>
            <person name="Corby-Kistler H."/>
            <person name="Young S.K."/>
            <person name="Zeng Q."/>
            <person name="Gargeya S."/>
            <person name="Fitzgerald M."/>
            <person name="Haas B."/>
            <person name="Abouelleil A."/>
            <person name="Alvarado L."/>
            <person name="Arachchi H.M."/>
            <person name="Berlin A."/>
            <person name="Brown A."/>
            <person name="Chapman S.B."/>
            <person name="Chen Z."/>
            <person name="Dunbar C."/>
            <person name="Freedman E."/>
            <person name="Gearin G."/>
            <person name="Goldberg J."/>
            <person name="Griggs A."/>
            <person name="Gujja S."/>
            <person name="Heiman D."/>
            <person name="Howarth C."/>
            <person name="Larson L."/>
            <person name="Lui A."/>
            <person name="MacDonald P.J.P."/>
            <person name="Montmayeur A."/>
            <person name="Murphy C."/>
            <person name="Neiman D."/>
            <person name="Pearson M."/>
            <person name="Priest M."/>
            <person name="Roberts A."/>
            <person name="Saif S."/>
            <person name="Shea T."/>
            <person name="Shenoy N."/>
            <person name="Sisk P."/>
            <person name="Stolte C."/>
            <person name="Sykes S."/>
            <person name="Wortman J."/>
            <person name="Nusbaum C."/>
            <person name="Birren B."/>
        </authorList>
    </citation>
    <scope>NUCLEOTIDE SEQUENCE</scope>
    <source>
        <strain evidence="8">26406</strain>
    </source>
</reference>
<dbReference type="PRINTS" id="PR00251">
    <property type="entry name" value="BACTRLOPSIN"/>
</dbReference>
<organism evidence="8">
    <name type="scientific">Fusarium oxysporum f. sp. melonis 26406</name>
    <dbReference type="NCBI Taxonomy" id="1089452"/>
    <lineage>
        <taxon>Eukaryota</taxon>
        <taxon>Fungi</taxon>
        <taxon>Dikarya</taxon>
        <taxon>Ascomycota</taxon>
        <taxon>Pezizomycotina</taxon>
        <taxon>Sordariomycetes</taxon>
        <taxon>Hypocreomycetidae</taxon>
        <taxon>Hypocreales</taxon>
        <taxon>Nectriaceae</taxon>
        <taxon>Fusarium</taxon>
        <taxon>Fusarium oxysporum species complex</taxon>
    </lineage>
</organism>
<feature type="transmembrane region" description="Helical" evidence="6">
    <location>
        <begin position="132"/>
        <end position="152"/>
    </location>
</feature>
<feature type="transmembrane region" description="Helical" evidence="6">
    <location>
        <begin position="62"/>
        <end position="87"/>
    </location>
</feature>
<evidence type="ECO:0000256" key="2">
    <source>
        <dbReference type="ARBA" id="ARBA00008130"/>
    </source>
</evidence>
<evidence type="ECO:0000313" key="8">
    <source>
        <dbReference type="EMBL" id="EXK24712.1"/>
    </source>
</evidence>
<dbReference type="CDD" id="cd15239">
    <property type="entry name" value="7tm_YRO2_fungal-like"/>
    <property type="match status" value="1"/>
</dbReference>
<dbReference type="OrthoDB" id="536545at2759"/>
<dbReference type="GO" id="GO:0005886">
    <property type="term" value="C:plasma membrane"/>
    <property type="evidence" value="ECO:0007669"/>
    <property type="project" value="TreeGrafter"/>
</dbReference>
<evidence type="ECO:0000256" key="4">
    <source>
        <dbReference type="ARBA" id="ARBA00022989"/>
    </source>
</evidence>
<feature type="transmembrane region" description="Helical" evidence="6">
    <location>
        <begin position="32"/>
        <end position="50"/>
    </location>
</feature>
<protein>
    <recommendedName>
        <fullName evidence="7">DDE-1 domain-containing protein</fullName>
    </recommendedName>
</protein>
<feature type="domain" description="DDE-1" evidence="7">
    <location>
        <begin position="341"/>
        <end position="436"/>
    </location>
</feature>
<reference evidence="8" key="2">
    <citation type="submission" date="2012-05" db="EMBL/GenBank/DDBJ databases">
        <title>Annotation of the Genome Sequence of Fusarium oxysporum f. sp. melonis 26406.</title>
        <authorList>
            <consortium name="The Broad Institute Genomics Platform"/>
            <person name="Ma L.-J."/>
            <person name="Corby-Kistler H."/>
            <person name="Broz K."/>
            <person name="Gale L.R."/>
            <person name="Jonkers W."/>
            <person name="O'Donnell K."/>
            <person name="Ploetz R."/>
            <person name="Steinberg C."/>
            <person name="Schwartz D.C."/>
            <person name="VanEtten H."/>
            <person name="Zhou S."/>
            <person name="Young S.K."/>
            <person name="Zeng Q."/>
            <person name="Gargeya S."/>
            <person name="Fitzgerald M."/>
            <person name="Abouelleil A."/>
            <person name="Alvarado L."/>
            <person name="Chapman S.B."/>
            <person name="Gainer-Dewar J."/>
            <person name="Goldberg J."/>
            <person name="Griggs A."/>
            <person name="Gujja S."/>
            <person name="Hansen M."/>
            <person name="Howarth C."/>
            <person name="Imamovic A."/>
            <person name="Ireland A."/>
            <person name="Larimer J."/>
            <person name="McCowan C."/>
            <person name="Murphy C."/>
            <person name="Pearson M."/>
            <person name="Poon T.W."/>
            <person name="Priest M."/>
            <person name="Roberts A."/>
            <person name="Saif S."/>
            <person name="Shea T."/>
            <person name="Sykes S."/>
            <person name="Wortman J."/>
            <person name="Nusbaum C."/>
            <person name="Birren B."/>
        </authorList>
    </citation>
    <scope>NUCLEOTIDE SEQUENCE</scope>
    <source>
        <strain evidence="8">26406</strain>
    </source>
</reference>
<dbReference type="HOGENOM" id="CLU_624113_0_0_1"/>
<dbReference type="PANTHER" id="PTHR28286:SF1">
    <property type="entry name" value="30 KDA HEAT SHOCK PROTEIN-RELATED"/>
    <property type="match status" value="1"/>
</dbReference>
<dbReference type="SMART" id="SM01021">
    <property type="entry name" value="Bac_rhodopsin"/>
    <property type="match status" value="1"/>
</dbReference>
<dbReference type="InterPro" id="IPR043476">
    <property type="entry name" value="Yro2-like_7TM"/>
</dbReference>
<evidence type="ECO:0000259" key="7">
    <source>
        <dbReference type="Pfam" id="PF03184"/>
    </source>
</evidence>
<feature type="transmembrane region" description="Helical" evidence="6">
    <location>
        <begin position="230"/>
        <end position="251"/>
    </location>
</feature>
<name>W9Z7Y3_FUSOX</name>
<dbReference type="InterPro" id="IPR001425">
    <property type="entry name" value="Arc/bac/fun_rhodopsins"/>
</dbReference>
<dbReference type="Pfam" id="PF01036">
    <property type="entry name" value="Bac_rhodopsin"/>
    <property type="match status" value="1"/>
</dbReference>
<dbReference type="Gene3D" id="1.20.1070.10">
    <property type="entry name" value="Rhodopsin 7-helix transmembrane proteins"/>
    <property type="match status" value="1"/>
</dbReference>
<keyword evidence="5 6" id="KW-0472">Membrane</keyword>
<gene>
    <name evidence="8" type="ORF">FOMG_18579</name>
</gene>
<dbReference type="SUPFAM" id="SSF81321">
    <property type="entry name" value="Family A G protein-coupled receptor-like"/>
    <property type="match status" value="1"/>
</dbReference>
<evidence type="ECO:0000256" key="6">
    <source>
        <dbReference type="SAM" id="Phobius"/>
    </source>
</evidence>
<proteinExistence type="inferred from homology"/>
<feature type="transmembrane region" description="Helical" evidence="6">
    <location>
        <begin position="158"/>
        <end position="177"/>
    </location>
</feature>
<feature type="transmembrane region" description="Helical" evidence="6">
    <location>
        <begin position="107"/>
        <end position="125"/>
    </location>
</feature>
<comment type="similarity">
    <text evidence="2">Belongs to the archaeal/bacterial/fungal opsin family.</text>
</comment>
<evidence type="ECO:0000256" key="3">
    <source>
        <dbReference type="ARBA" id="ARBA00022692"/>
    </source>
</evidence>
<sequence length="439" mass="49415">MAAMDLIYSRNDALDVNPQGGQSHLSEGGSDWLWAVMACFTLAFLVYYALSFRPHHGEKIFHYLFSIALLVGAISYFAMASGLAYSVIPTQLYTRDAATYQIFFAKYIFWVVAFPVVIIALGLLSGVSWATILFNVLLAWIWIISYLCSAYTATRYKWGFYAFGTVAYLLLAFQTMWASRSSARRSSNDRSSVDRDYTMLAGFVNLLWLLYPIAFAVSDGGNVISVTRSLIFFGILDLLLLCGTAFAFLFLSRRWDYGRLHLNFTQYGRVGSDGNTVHPEKGHWIIPPTGDIRETEYDWIKPENTVNVDGGGIMAGFGLDSLVIGRSDPKKKAMLKGVQSRTWTSFIEGVTATGRALKPGIIFNGKELQKQWFLNEFELIADWHYITSPNGWTNNHIALEWLKDIYLPQTEPRDASDAKLIILDGHGSHAQDEWMATCF</sequence>
<dbReference type="PANTHER" id="PTHR28286">
    <property type="match status" value="1"/>
</dbReference>
<feature type="transmembrane region" description="Helical" evidence="6">
    <location>
        <begin position="197"/>
        <end position="218"/>
    </location>
</feature>
<dbReference type="GO" id="GO:0003676">
    <property type="term" value="F:nucleic acid binding"/>
    <property type="evidence" value="ECO:0007669"/>
    <property type="project" value="InterPro"/>
</dbReference>
<keyword evidence="4 6" id="KW-1133">Transmembrane helix</keyword>